<sequence>MRSTGEQLKRAALHTLSGGFITVAFGLLGAAAAEAKPELINDDGKVVKLAPDTASPPPAAAEVRRSATNADAREDSPAAPGHADTPEQKNARRPYEPPKADQPAPPPVKATPPPATQPFVGPVGPGKTRPNAPVPPTAKQRDHEKSPEKSLMQRIVSDAGESANHPLKVGAAAAGGVADAVTHMVKTAPRHALPGGQKVNIRNPYLEKVRAEAAASRAYTDERRSLRRQPGGMTAKDRARVNRLDQDAQKAVDNGKKAFPARPEPSKTANLIKSAAKRTPVVSPLMATGVGIYEAAVEGKPWDEAIAGAIGAIGGGIAGAVVGAPAGPPGVVGGSMAGGFFGSSVVENLYKEAKKQPTDPMISQGMIRYGIGGRR</sequence>
<proteinExistence type="predicted"/>
<evidence type="ECO:0000313" key="3">
    <source>
        <dbReference type="EMBL" id="ANN15799.1"/>
    </source>
</evidence>
<evidence type="ECO:0000256" key="1">
    <source>
        <dbReference type="SAM" id="MobiDB-lite"/>
    </source>
</evidence>
<keyword evidence="4" id="KW-1185">Reference proteome</keyword>
<gene>
    <name evidence="3" type="ORF">SD37_09135</name>
</gene>
<feature type="compositionally biased region" description="Basic and acidic residues" evidence="1">
    <location>
        <begin position="235"/>
        <end position="256"/>
    </location>
</feature>
<accession>A0A193BUE9</accession>
<protein>
    <recommendedName>
        <fullName evidence="5">Glycine zipper domain-containing protein</fullName>
    </recommendedName>
</protein>
<evidence type="ECO:0000313" key="4">
    <source>
        <dbReference type="Proteomes" id="UP000093695"/>
    </source>
</evidence>
<feature type="region of interest" description="Disordered" evidence="1">
    <location>
        <begin position="50"/>
        <end position="150"/>
    </location>
</feature>
<feature type="compositionally biased region" description="Pro residues" evidence="1">
    <location>
        <begin position="103"/>
        <end position="116"/>
    </location>
</feature>
<dbReference type="STRING" id="31958.SD37_09135"/>
<feature type="compositionally biased region" description="Basic and acidic residues" evidence="1">
    <location>
        <begin position="139"/>
        <end position="148"/>
    </location>
</feature>
<evidence type="ECO:0000256" key="2">
    <source>
        <dbReference type="SAM" id="Phobius"/>
    </source>
</evidence>
<dbReference type="KEGG" id="aori:SD37_09135"/>
<dbReference type="RefSeq" id="WP_044852681.1">
    <property type="nucleotide sequence ID" value="NZ_CP016174.1"/>
</dbReference>
<evidence type="ECO:0008006" key="5">
    <source>
        <dbReference type="Google" id="ProtNLM"/>
    </source>
</evidence>
<keyword evidence="2" id="KW-0472">Membrane</keyword>
<reference evidence="3 4" key="1">
    <citation type="journal article" date="2015" name="Genome Announc.">
        <title>Draft Genome Sequence of Norvancomycin-Producing Strain Amycolatopsis orientalis CPCC200066.</title>
        <authorList>
            <person name="Lei X."/>
            <person name="Yuan F."/>
            <person name="Shi Y."/>
            <person name="Li X."/>
            <person name="Wang L."/>
            <person name="Hong B."/>
        </authorList>
    </citation>
    <scope>NUCLEOTIDE SEQUENCE [LARGE SCALE GENOMIC DNA]</scope>
    <source>
        <strain evidence="3 4">B-37</strain>
    </source>
</reference>
<keyword evidence="2" id="KW-1133">Transmembrane helix</keyword>
<feature type="transmembrane region" description="Helical" evidence="2">
    <location>
        <begin position="12"/>
        <end position="33"/>
    </location>
</feature>
<dbReference type="Proteomes" id="UP000093695">
    <property type="component" value="Chromosome"/>
</dbReference>
<organism evidence="3 4">
    <name type="scientific">Amycolatopsis orientalis</name>
    <name type="common">Nocardia orientalis</name>
    <dbReference type="NCBI Taxonomy" id="31958"/>
    <lineage>
        <taxon>Bacteria</taxon>
        <taxon>Bacillati</taxon>
        <taxon>Actinomycetota</taxon>
        <taxon>Actinomycetes</taxon>
        <taxon>Pseudonocardiales</taxon>
        <taxon>Pseudonocardiaceae</taxon>
        <taxon>Amycolatopsis</taxon>
    </lineage>
</organism>
<name>A0A193BUE9_AMYOR</name>
<feature type="region of interest" description="Disordered" evidence="1">
    <location>
        <begin position="213"/>
        <end position="271"/>
    </location>
</feature>
<keyword evidence="2" id="KW-0812">Transmembrane</keyword>
<feature type="compositionally biased region" description="Basic and acidic residues" evidence="1">
    <location>
        <begin position="84"/>
        <end position="99"/>
    </location>
</feature>
<dbReference type="AlphaFoldDB" id="A0A193BUE9"/>
<dbReference type="EMBL" id="CP016174">
    <property type="protein sequence ID" value="ANN15799.1"/>
    <property type="molecule type" value="Genomic_DNA"/>
</dbReference>